<evidence type="ECO:0000313" key="2">
    <source>
        <dbReference type="Proteomes" id="UP000492820"/>
    </source>
</evidence>
<name>A0A068WHE0_ECHGR</name>
<dbReference type="AlphaFoldDB" id="A0A068WHE0"/>
<reference evidence="1 2" key="1">
    <citation type="journal article" date="2013" name="Nature">
        <title>The genomes of four tapeworm species reveal adaptations to parasitism.</title>
        <authorList>
            <person name="Tsai I.J."/>
            <person name="Zarowiecki M."/>
            <person name="Holroyd N."/>
            <person name="Garciarrubio A."/>
            <person name="Sanchez-Flores A."/>
            <person name="Brooks K.L."/>
            <person name="Tracey A."/>
            <person name="Bobes R.J."/>
            <person name="Fragoso G."/>
            <person name="Sciutto E."/>
            <person name="Aslett M."/>
            <person name="Beasley H."/>
            <person name="Bennett H.M."/>
            <person name="Cai J."/>
            <person name="Camicia F."/>
            <person name="Clark R."/>
            <person name="Cucher M."/>
            <person name="De Silva N."/>
            <person name="Day T.A."/>
            <person name="Deplazes P."/>
            <person name="Estrada K."/>
            <person name="Fernandez C."/>
            <person name="Holland P.W."/>
            <person name="Hou J."/>
            <person name="Hu S."/>
            <person name="Huckvale T."/>
            <person name="Hung S.S."/>
            <person name="Kamenetzky L."/>
            <person name="Keane J.A."/>
            <person name="Kiss F."/>
            <person name="Koziol U."/>
            <person name="Lambert O."/>
            <person name="Liu K."/>
            <person name="Luo X."/>
            <person name="Luo Y."/>
            <person name="Macchiaroli N."/>
            <person name="Nichol S."/>
            <person name="Paps J."/>
            <person name="Parkinson J."/>
            <person name="Pouchkina-Stantcheva N."/>
            <person name="Riddiford N."/>
            <person name="Rosenzvit M."/>
            <person name="Salinas G."/>
            <person name="Wasmuth J.D."/>
            <person name="Zamanian M."/>
            <person name="Zheng Y."/>
            <person name="Cai X."/>
            <person name="Soberon X."/>
            <person name="Olson P.D."/>
            <person name="Laclette J.P."/>
            <person name="Brehm K."/>
            <person name="Berriman M."/>
            <person name="Garciarrubio A."/>
            <person name="Bobes R.J."/>
            <person name="Fragoso G."/>
            <person name="Sanchez-Flores A."/>
            <person name="Estrada K."/>
            <person name="Cevallos M.A."/>
            <person name="Morett E."/>
            <person name="Gonzalez V."/>
            <person name="Portillo T."/>
            <person name="Ochoa-Leyva A."/>
            <person name="Jose M.V."/>
            <person name="Sciutto E."/>
            <person name="Landa A."/>
            <person name="Jimenez L."/>
            <person name="Valdes V."/>
            <person name="Carrero J.C."/>
            <person name="Larralde C."/>
            <person name="Morales-Montor J."/>
            <person name="Limon-Lason J."/>
            <person name="Soberon X."/>
            <person name="Laclette J.P."/>
        </authorList>
    </citation>
    <scope>NUCLEOTIDE SEQUENCE [LARGE SCALE GENOMIC DNA]</scope>
</reference>
<accession>A0A068WHE0</accession>
<proteinExistence type="predicted"/>
<reference evidence="3" key="3">
    <citation type="submission" date="2020-10" db="UniProtKB">
        <authorList>
            <consortium name="WormBaseParasite"/>
        </authorList>
    </citation>
    <scope>IDENTIFICATION</scope>
</reference>
<protein>
    <submittedName>
        <fullName evidence="1 3">Uncharacterized protein</fullName>
    </submittedName>
</protein>
<sequence>MPTRAQNCIQSSMTYTLTSSDNQPHCTCLLCTYTSMLES</sequence>
<gene>
    <name evidence="1" type="ORF">EgrG_001061400</name>
</gene>
<evidence type="ECO:0000313" key="3">
    <source>
        <dbReference type="WBParaSite" id="EgrG_001061400"/>
    </source>
</evidence>
<organism evidence="1">
    <name type="scientific">Echinococcus granulosus</name>
    <name type="common">Hydatid tapeworm</name>
    <dbReference type="NCBI Taxonomy" id="6210"/>
    <lineage>
        <taxon>Eukaryota</taxon>
        <taxon>Metazoa</taxon>
        <taxon>Spiralia</taxon>
        <taxon>Lophotrochozoa</taxon>
        <taxon>Platyhelminthes</taxon>
        <taxon>Cestoda</taxon>
        <taxon>Eucestoda</taxon>
        <taxon>Cyclophyllidea</taxon>
        <taxon>Taeniidae</taxon>
        <taxon>Echinococcus</taxon>
        <taxon>Echinococcus granulosus group</taxon>
    </lineage>
</organism>
<evidence type="ECO:0000313" key="1">
    <source>
        <dbReference type="EMBL" id="CDS17841.1"/>
    </source>
</evidence>
<dbReference type="Proteomes" id="UP000492820">
    <property type="component" value="Unassembled WGS sequence"/>
</dbReference>
<dbReference type="WBParaSite" id="EgrG_001061400">
    <property type="protein sequence ID" value="EgrG_001061400"/>
    <property type="gene ID" value="EgrG_001061400"/>
</dbReference>
<reference evidence="1" key="2">
    <citation type="submission" date="2014-06" db="EMBL/GenBank/DDBJ databases">
        <authorList>
            <person name="Aslett M."/>
        </authorList>
    </citation>
    <scope>NUCLEOTIDE SEQUENCE</scope>
</reference>
<dbReference type="EMBL" id="LK028577">
    <property type="protein sequence ID" value="CDS17841.1"/>
    <property type="molecule type" value="Genomic_DNA"/>
</dbReference>